<reference evidence="2 3" key="1">
    <citation type="journal article" date="2019" name="Genome Biol. Evol.">
        <title>Genomic Plasticity Mediated by Transposable Elements in the Plant Pathogenic Fungus Colletotrichum higginsianum.</title>
        <authorList>
            <person name="Tsushima A."/>
            <person name="Gan P."/>
            <person name="Kumakura N."/>
            <person name="Narusaka M."/>
            <person name="Takano Y."/>
            <person name="Narusaka Y."/>
            <person name="Shirasu K."/>
        </authorList>
    </citation>
    <scope>NUCLEOTIDE SEQUENCE [LARGE SCALE GENOMIC DNA]</scope>
    <source>
        <strain evidence="2 3">MAFF305635-RFP</strain>
    </source>
</reference>
<comment type="caution">
    <text evidence="2">The sequence shown here is derived from an EMBL/GenBank/DDBJ whole genome shotgun (WGS) entry which is preliminary data.</text>
</comment>
<evidence type="ECO:0000256" key="1">
    <source>
        <dbReference type="SAM" id="SignalP"/>
    </source>
</evidence>
<proteinExistence type="predicted"/>
<name>A0A4T0WK46_9PEZI</name>
<evidence type="ECO:0000313" key="2">
    <source>
        <dbReference type="EMBL" id="TID07229.1"/>
    </source>
</evidence>
<accession>A0A4T0WK46</accession>
<dbReference type="Proteomes" id="UP000305883">
    <property type="component" value="Unassembled WGS sequence"/>
</dbReference>
<gene>
    <name evidence="2" type="ORF">CH35J_000016</name>
</gene>
<feature type="chain" id="PRO_5020243463" evidence="1">
    <location>
        <begin position="17"/>
        <end position="82"/>
    </location>
</feature>
<protein>
    <submittedName>
        <fullName evidence="2">Uncharacterized protein</fullName>
    </submittedName>
</protein>
<evidence type="ECO:0000313" key="3">
    <source>
        <dbReference type="Proteomes" id="UP000305883"/>
    </source>
</evidence>
<keyword evidence="1" id="KW-0732">Signal</keyword>
<feature type="signal peptide" evidence="1">
    <location>
        <begin position="1"/>
        <end position="16"/>
    </location>
</feature>
<dbReference type="OrthoDB" id="3552888at2759"/>
<dbReference type="AlphaFoldDB" id="A0A4T0WK46"/>
<organism evidence="2 3">
    <name type="scientific">Colletotrichum higginsianum</name>
    <dbReference type="NCBI Taxonomy" id="80884"/>
    <lineage>
        <taxon>Eukaryota</taxon>
        <taxon>Fungi</taxon>
        <taxon>Dikarya</taxon>
        <taxon>Ascomycota</taxon>
        <taxon>Pezizomycotina</taxon>
        <taxon>Sordariomycetes</taxon>
        <taxon>Hypocreomycetidae</taxon>
        <taxon>Glomerellales</taxon>
        <taxon>Glomerellaceae</taxon>
        <taxon>Colletotrichum</taxon>
        <taxon>Colletotrichum destructivum species complex</taxon>
    </lineage>
</organism>
<sequence length="82" mass="8895">MRFAAIIVSLAASVTASAVLPVPSTSPLPVGEVRWQGVVVPGKAEVEVWGASFEDIEAQIREQYNPNFSIYTEEMQDSPGSW</sequence>
<dbReference type="EMBL" id="MWPZ01000001">
    <property type="protein sequence ID" value="TID07229.1"/>
    <property type="molecule type" value="Genomic_DNA"/>
</dbReference>